<evidence type="ECO:0000256" key="3">
    <source>
        <dbReference type="SAM" id="MobiDB-lite"/>
    </source>
</evidence>
<gene>
    <name evidence="6" type="ORF">LOD99_3799</name>
</gene>
<evidence type="ECO:0000313" key="7">
    <source>
        <dbReference type="Proteomes" id="UP001165289"/>
    </source>
</evidence>
<dbReference type="PROSITE" id="PS50208">
    <property type="entry name" value="CASPASE_P20"/>
    <property type="match status" value="1"/>
</dbReference>
<evidence type="ECO:0000256" key="2">
    <source>
        <dbReference type="RuleBase" id="RU003971"/>
    </source>
</evidence>
<dbReference type="InterPro" id="IPR002398">
    <property type="entry name" value="Pept_C14"/>
</dbReference>
<dbReference type="SMART" id="SM00115">
    <property type="entry name" value="CASc"/>
    <property type="match status" value="1"/>
</dbReference>
<evidence type="ECO:0000313" key="6">
    <source>
        <dbReference type="EMBL" id="KAI6653274.1"/>
    </source>
</evidence>
<feature type="domain" description="Caspase family p10" evidence="4">
    <location>
        <begin position="339"/>
        <end position="430"/>
    </location>
</feature>
<evidence type="ECO:0000259" key="4">
    <source>
        <dbReference type="PROSITE" id="PS50207"/>
    </source>
</evidence>
<dbReference type="Gene3D" id="3.30.70.1470">
    <property type="entry name" value="Caspase-like"/>
    <property type="match status" value="1"/>
</dbReference>
<dbReference type="InterPro" id="IPR015917">
    <property type="entry name" value="Pept_C14A"/>
</dbReference>
<dbReference type="InterPro" id="IPR029030">
    <property type="entry name" value="Caspase-like_dom_sf"/>
</dbReference>
<dbReference type="GO" id="GO:0005737">
    <property type="term" value="C:cytoplasm"/>
    <property type="evidence" value="ECO:0007669"/>
    <property type="project" value="TreeGrafter"/>
</dbReference>
<dbReference type="GO" id="GO:0043525">
    <property type="term" value="P:positive regulation of neuron apoptotic process"/>
    <property type="evidence" value="ECO:0007669"/>
    <property type="project" value="TreeGrafter"/>
</dbReference>
<accession>A0AAV7JXQ6</accession>
<keyword evidence="7" id="KW-1185">Reference proteome</keyword>
<proteinExistence type="inferred from homology"/>
<dbReference type="Gene3D" id="3.40.50.1460">
    <property type="match status" value="1"/>
</dbReference>
<sequence>MDPSLESELFKHDLGHKKEMLVILGVKTFKDMARVEQTYLKENLFFDYSELRKFDALREVCITMTKAQETGTVLDELGDPRSSSPSLSGEYVQPQILPPRSINPLPMTTSRGPMDINMSHSLPVNHLPSGPPSIYGYPSYPNPVCEHSYPPVFAQQHSQPVVRTGSDHPATAHNQNNPQSVSDAEPMLTELYYPNTNSNKIRGLGLIFTNEEFPEQENRAGAVVDEINFGELFREMGLEIQVYPDHTKAEILDIIAITAKRQDLSEHDMFVIGISTHGDQGDLLYGRDEKPYSLHRDIVSPFKPDNCPSLKGKPKIFFIQSCRGNKEGNIPQIRGDCYERASVTLESDFLIAYSAVLGFKSFRSTTGGSWFVTQLKRAFEKYRNDFNLSAIITFTNQLVIQKSIQASGECNYVQTCQLVSTLTKLVDVRPRSS</sequence>
<feature type="compositionally biased region" description="Polar residues" evidence="3">
    <location>
        <begin position="172"/>
        <end position="182"/>
    </location>
</feature>
<feature type="region of interest" description="Disordered" evidence="3">
    <location>
        <begin position="158"/>
        <end position="183"/>
    </location>
</feature>
<dbReference type="GO" id="GO:0004197">
    <property type="term" value="F:cysteine-type endopeptidase activity"/>
    <property type="evidence" value="ECO:0007669"/>
    <property type="project" value="InterPro"/>
</dbReference>
<dbReference type="InterPro" id="IPR001309">
    <property type="entry name" value="Pept_C14_p20"/>
</dbReference>
<dbReference type="GO" id="GO:0006508">
    <property type="term" value="P:proteolysis"/>
    <property type="evidence" value="ECO:0007669"/>
    <property type="project" value="InterPro"/>
</dbReference>
<dbReference type="PRINTS" id="PR00376">
    <property type="entry name" value="IL1BCENZYME"/>
</dbReference>
<evidence type="ECO:0000259" key="5">
    <source>
        <dbReference type="PROSITE" id="PS50208"/>
    </source>
</evidence>
<feature type="region of interest" description="Disordered" evidence="3">
    <location>
        <begin position="73"/>
        <end position="105"/>
    </location>
</feature>
<dbReference type="InterPro" id="IPR002138">
    <property type="entry name" value="Pept_C14_p10"/>
</dbReference>
<dbReference type="InterPro" id="IPR011600">
    <property type="entry name" value="Pept_C14_caspase"/>
</dbReference>
<dbReference type="Pfam" id="PF00656">
    <property type="entry name" value="Peptidase_C14"/>
    <property type="match status" value="1"/>
</dbReference>
<dbReference type="SUPFAM" id="SSF52129">
    <property type="entry name" value="Caspase-like"/>
    <property type="match status" value="1"/>
</dbReference>
<dbReference type="PANTHER" id="PTHR10454">
    <property type="entry name" value="CASPASE"/>
    <property type="match status" value="1"/>
</dbReference>
<organism evidence="6 7">
    <name type="scientific">Oopsacas minuta</name>
    <dbReference type="NCBI Taxonomy" id="111878"/>
    <lineage>
        <taxon>Eukaryota</taxon>
        <taxon>Metazoa</taxon>
        <taxon>Porifera</taxon>
        <taxon>Hexactinellida</taxon>
        <taxon>Hexasterophora</taxon>
        <taxon>Lyssacinosida</taxon>
        <taxon>Leucopsacidae</taxon>
        <taxon>Oopsacas</taxon>
    </lineage>
</organism>
<reference evidence="6 7" key="1">
    <citation type="journal article" date="2023" name="BMC Biol.">
        <title>The compact genome of the sponge Oopsacas minuta (Hexactinellida) is lacking key metazoan core genes.</title>
        <authorList>
            <person name="Santini S."/>
            <person name="Schenkelaars Q."/>
            <person name="Jourda C."/>
            <person name="Duchesne M."/>
            <person name="Belahbib H."/>
            <person name="Rocher C."/>
            <person name="Selva M."/>
            <person name="Riesgo A."/>
            <person name="Vervoort M."/>
            <person name="Leys S.P."/>
            <person name="Kodjabachian L."/>
            <person name="Le Bivic A."/>
            <person name="Borchiellini C."/>
            <person name="Claverie J.M."/>
            <person name="Renard E."/>
        </authorList>
    </citation>
    <scope>NUCLEOTIDE SEQUENCE [LARGE SCALE GENOMIC DNA]</scope>
    <source>
        <strain evidence="6">SPO-2</strain>
    </source>
</reference>
<dbReference type="GO" id="GO:0006915">
    <property type="term" value="P:apoptotic process"/>
    <property type="evidence" value="ECO:0007669"/>
    <property type="project" value="TreeGrafter"/>
</dbReference>
<dbReference type="Proteomes" id="UP001165289">
    <property type="component" value="Unassembled WGS sequence"/>
</dbReference>
<comment type="caution">
    <text evidence="6">The sequence shown here is derived from an EMBL/GenBank/DDBJ whole genome shotgun (WGS) entry which is preliminary data.</text>
</comment>
<comment type="similarity">
    <text evidence="1 2">Belongs to the peptidase C14A family.</text>
</comment>
<dbReference type="AlphaFoldDB" id="A0AAV7JXQ6"/>
<dbReference type="PROSITE" id="PS50207">
    <property type="entry name" value="CASPASE_P10"/>
    <property type="match status" value="1"/>
</dbReference>
<name>A0AAV7JXQ6_9METZ</name>
<protein>
    <submittedName>
        <fullName evidence="6">Uncharacterized protein</fullName>
    </submittedName>
</protein>
<evidence type="ECO:0000256" key="1">
    <source>
        <dbReference type="ARBA" id="ARBA00010134"/>
    </source>
</evidence>
<feature type="domain" description="Caspase family p20" evidence="5">
    <location>
        <begin position="201"/>
        <end position="326"/>
    </location>
</feature>
<dbReference type="PANTHER" id="PTHR10454:SF210">
    <property type="entry name" value="CASPASE-2"/>
    <property type="match status" value="1"/>
</dbReference>
<dbReference type="EMBL" id="JAKMXF010000288">
    <property type="protein sequence ID" value="KAI6653274.1"/>
    <property type="molecule type" value="Genomic_DNA"/>
</dbReference>